<gene>
    <name evidence="1" type="ORF">ALC62_09854</name>
</gene>
<protein>
    <submittedName>
        <fullName evidence="1">Uncharacterized protein</fullName>
    </submittedName>
</protein>
<feature type="non-terminal residue" evidence="1">
    <location>
        <position position="1"/>
    </location>
</feature>
<sequence length="106" mass="11775">WCGNVIWGAARAYGVSEDRELYAAERNRAVKTLSKVYGVKEKQSKIKLLGAKIENMADFRVEGGWKEGVAVEPIFAFSRAYNFIQSPDFARQSVAVYDAAIPSLAK</sequence>
<keyword evidence="2" id="KW-1185">Reference proteome</keyword>
<reference evidence="1 2" key="1">
    <citation type="submission" date="2016-03" db="EMBL/GenBank/DDBJ databases">
        <title>Cyphomyrmex costatus WGS genome.</title>
        <authorList>
            <person name="Nygaard S."/>
            <person name="Hu H."/>
            <person name="Boomsma J."/>
            <person name="Zhang G."/>
        </authorList>
    </citation>
    <scope>NUCLEOTIDE SEQUENCE [LARGE SCALE GENOMIC DNA]</scope>
    <source>
        <strain evidence="1">MS0001</strain>
        <tissue evidence="1">Whole body</tissue>
    </source>
</reference>
<accession>A0A151IF10</accession>
<evidence type="ECO:0000313" key="1">
    <source>
        <dbReference type="EMBL" id="KYM99403.1"/>
    </source>
</evidence>
<dbReference type="AlphaFoldDB" id="A0A151IF10"/>
<name>A0A151IF10_9HYME</name>
<dbReference type="Proteomes" id="UP000078542">
    <property type="component" value="Unassembled WGS sequence"/>
</dbReference>
<dbReference type="EMBL" id="KQ977830">
    <property type="protein sequence ID" value="KYM99403.1"/>
    <property type="molecule type" value="Genomic_DNA"/>
</dbReference>
<evidence type="ECO:0000313" key="2">
    <source>
        <dbReference type="Proteomes" id="UP000078542"/>
    </source>
</evidence>
<organism evidence="1 2">
    <name type="scientific">Cyphomyrmex costatus</name>
    <dbReference type="NCBI Taxonomy" id="456900"/>
    <lineage>
        <taxon>Eukaryota</taxon>
        <taxon>Metazoa</taxon>
        <taxon>Ecdysozoa</taxon>
        <taxon>Arthropoda</taxon>
        <taxon>Hexapoda</taxon>
        <taxon>Insecta</taxon>
        <taxon>Pterygota</taxon>
        <taxon>Neoptera</taxon>
        <taxon>Endopterygota</taxon>
        <taxon>Hymenoptera</taxon>
        <taxon>Apocrita</taxon>
        <taxon>Aculeata</taxon>
        <taxon>Formicoidea</taxon>
        <taxon>Formicidae</taxon>
        <taxon>Myrmicinae</taxon>
        <taxon>Cyphomyrmex</taxon>
    </lineage>
</organism>
<proteinExistence type="predicted"/>